<accession>A0A377U2N1</accession>
<proteinExistence type="predicted"/>
<sequence>MSYQRIPNQPSAQIAFAVPRDKPELQSILNKALAEIPPKETLSLAGKWIKMPEVKIDTWDLYSRPFYILTVSAILLILSSLLWGGYLLRAIRREKASQAALEYQLSLRQTLSNSIPVPVYITTPEGELKVTTVPSTHFLRRNKREAIHYSLFDRRSPLVHIFPVIQQEMQQGLAPDTVASHQFTLNNGAEDRTILHWMTLCPLPVPLPPVLICGWQDITESRNSWRRFRSKKIKPLRLAGQKVDFWPE</sequence>
<dbReference type="GO" id="GO:0004673">
    <property type="term" value="F:protein histidine kinase activity"/>
    <property type="evidence" value="ECO:0007669"/>
    <property type="project" value="UniProtKB-EC"/>
</dbReference>
<keyword evidence="1" id="KW-0472">Membrane</keyword>
<gene>
    <name evidence="2" type="primary">evgS_3</name>
    <name evidence="2" type="ORF">NCTC9140_06915</name>
</gene>
<dbReference type="Proteomes" id="UP000254938">
    <property type="component" value="Unassembled WGS sequence"/>
</dbReference>
<keyword evidence="2" id="KW-0808">Transferase</keyword>
<evidence type="ECO:0000256" key="1">
    <source>
        <dbReference type="SAM" id="Phobius"/>
    </source>
</evidence>
<organism evidence="2 3">
    <name type="scientific">Klebsiella pneumoniae</name>
    <dbReference type="NCBI Taxonomy" id="573"/>
    <lineage>
        <taxon>Bacteria</taxon>
        <taxon>Pseudomonadati</taxon>
        <taxon>Pseudomonadota</taxon>
        <taxon>Gammaproteobacteria</taxon>
        <taxon>Enterobacterales</taxon>
        <taxon>Enterobacteriaceae</taxon>
        <taxon>Klebsiella/Raoultella group</taxon>
        <taxon>Klebsiella</taxon>
        <taxon>Klebsiella pneumoniae complex</taxon>
    </lineage>
</organism>
<dbReference type="EC" id="2.7.13.3" evidence="2"/>
<evidence type="ECO:0000313" key="3">
    <source>
        <dbReference type="Proteomes" id="UP000254938"/>
    </source>
</evidence>
<keyword evidence="1" id="KW-1133">Transmembrane helix</keyword>
<evidence type="ECO:0000313" key="2">
    <source>
        <dbReference type="EMBL" id="STS85094.1"/>
    </source>
</evidence>
<dbReference type="Gene3D" id="3.40.190.10">
    <property type="entry name" value="Periplasmic binding protein-like II"/>
    <property type="match status" value="1"/>
</dbReference>
<keyword evidence="1" id="KW-0812">Transmembrane</keyword>
<dbReference type="EMBL" id="UGKQ01000007">
    <property type="protein sequence ID" value="STS85094.1"/>
    <property type="molecule type" value="Genomic_DNA"/>
</dbReference>
<dbReference type="AlphaFoldDB" id="A0A377U2N1"/>
<protein>
    <submittedName>
        <fullName evidence="2">Hybrid sensory histidine kinase in two-component regulatory system with EvgA</fullName>
        <ecNumber evidence="2">2.7.13.3</ecNumber>
    </submittedName>
</protein>
<reference evidence="2 3" key="1">
    <citation type="submission" date="2018-06" db="EMBL/GenBank/DDBJ databases">
        <authorList>
            <consortium name="Pathogen Informatics"/>
            <person name="Doyle S."/>
        </authorList>
    </citation>
    <scope>NUCLEOTIDE SEQUENCE [LARGE SCALE GENOMIC DNA]</scope>
    <source>
        <strain evidence="2 3">NCTC9140</strain>
    </source>
</reference>
<feature type="transmembrane region" description="Helical" evidence="1">
    <location>
        <begin position="66"/>
        <end position="88"/>
    </location>
</feature>
<name>A0A377U2N1_KLEPN</name>